<dbReference type="RefSeq" id="WP_097642874.1">
    <property type="nucleotide sequence ID" value="NZ_NQWI01000012.1"/>
</dbReference>
<accession>A0A2A6RN12</accession>
<dbReference type="OrthoDB" id="488402at2"/>
<comment type="caution">
    <text evidence="1">The sequence shown here is derived from an EMBL/GenBank/DDBJ whole genome shotgun (WGS) entry which is preliminary data.</text>
</comment>
<name>A0A2A6RN12_9CHLR</name>
<proteinExistence type="predicted"/>
<sequence length="80" mass="8502">MQTITVELDPTTSARAQRLAHARGTTITALVQSLIVQLDASDSAVDSIGGLFADEPALLDLVVAQALHDREQQPLRADHG</sequence>
<evidence type="ECO:0008006" key="3">
    <source>
        <dbReference type="Google" id="ProtNLM"/>
    </source>
</evidence>
<dbReference type="EMBL" id="NQWI01000012">
    <property type="protein sequence ID" value="PDW04291.1"/>
    <property type="molecule type" value="Genomic_DNA"/>
</dbReference>
<dbReference type="Proteomes" id="UP000220527">
    <property type="component" value="Unassembled WGS sequence"/>
</dbReference>
<dbReference type="AlphaFoldDB" id="A0A2A6RN12"/>
<evidence type="ECO:0000313" key="1">
    <source>
        <dbReference type="EMBL" id="PDW04291.1"/>
    </source>
</evidence>
<gene>
    <name evidence="1" type="ORF">CJ255_04385</name>
</gene>
<keyword evidence="2" id="KW-1185">Reference proteome</keyword>
<reference evidence="2" key="1">
    <citation type="submission" date="2017-08" db="EMBL/GenBank/DDBJ databases">
        <authorList>
            <person name="Grouzdev D.S."/>
            <person name="Gaisin V.A."/>
            <person name="Rysina M.S."/>
            <person name="Gorlenko V.M."/>
        </authorList>
    </citation>
    <scope>NUCLEOTIDE SEQUENCE [LARGE SCALE GENOMIC DNA]</scope>
    <source>
        <strain evidence="2">Kir15-3F</strain>
    </source>
</reference>
<protein>
    <recommendedName>
        <fullName evidence="3">CopG family transcriptional regulator</fullName>
    </recommendedName>
</protein>
<organism evidence="1 2">
    <name type="scientific">Candidatus Viridilinea mediisalina</name>
    <dbReference type="NCBI Taxonomy" id="2024553"/>
    <lineage>
        <taxon>Bacteria</taxon>
        <taxon>Bacillati</taxon>
        <taxon>Chloroflexota</taxon>
        <taxon>Chloroflexia</taxon>
        <taxon>Chloroflexales</taxon>
        <taxon>Chloroflexineae</taxon>
        <taxon>Oscillochloridaceae</taxon>
        <taxon>Candidatus Viridilinea</taxon>
    </lineage>
</organism>
<evidence type="ECO:0000313" key="2">
    <source>
        <dbReference type="Proteomes" id="UP000220527"/>
    </source>
</evidence>